<dbReference type="PANTHER" id="PTHR45740">
    <property type="entry name" value="POLY [ADP-RIBOSE] POLYMERASE"/>
    <property type="match status" value="1"/>
</dbReference>
<accession>A0ABM2W1R5</accession>
<dbReference type="Gene3D" id="1.10.10.10">
    <property type="entry name" value="Winged helix-like DNA-binding domain superfamily/Winged helix DNA-binding domain"/>
    <property type="match status" value="1"/>
</dbReference>
<evidence type="ECO:0000256" key="5">
    <source>
        <dbReference type="ARBA" id="ARBA00022723"/>
    </source>
</evidence>
<evidence type="ECO:0000256" key="2">
    <source>
        <dbReference type="ARBA" id="ARBA00004496"/>
    </source>
</evidence>
<evidence type="ECO:0000256" key="10">
    <source>
        <dbReference type="ARBA" id="ARBA00024347"/>
    </source>
</evidence>
<evidence type="ECO:0000259" key="14">
    <source>
        <dbReference type="PROSITE" id="PS50918"/>
    </source>
</evidence>
<dbReference type="InterPro" id="IPR037197">
    <property type="entry name" value="WWE_dom_sf"/>
</dbReference>
<evidence type="ECO:0000313" key="17">
    <source>
        <dbReference type="RefSeq" id="XP_040584425.1"/>
    </source>
</evidence>
<proteinExistence type="inferred from homology"/>
<dbReference type="CDD" id="cd01439">
    <property type="entry name" value="TCCD_inducible_PARP_like"/>
    <property type="match status" value="1"/>
</dbReference>
<evidence type="ECO:0000256" key="8">
    <source>
        <dbReference type="ARBA" id="ARBA00022833"/>
    </source>
</evidence>
<feature type="domain" description="C3H1-type" evidence="13">
    <location>
        <begin position="173"/>
        <end position="194"/>
    </location>
</feature>
<dbReference type="PANTHER" id="PTHR45740:SF8">
    <property type="entry name" value="ZINC FINGER CCCH-TYPE ANTIVIRAL PROTEIN 1"/>
    <property type="match status" value="1"/>
</dbReference>
<comment type="subcellular location">
    <subcellularLocation>
        <location evidence="2">Cytoplasm</location>
    </subcellularLocation>
    <subcellularLocation>
        <location evidence="1">Nucleus</location>
    </subcellularLocation>
</comment>
<feature type="compositionally biased region" description="Polar residues" evidence="12">
    <location>
        <begin position="553"/>
        <end position="562"/>
    </location>
</feature>
<dbReference type="RefSeq" id="XP_040584425.1">
    <property type="nucleotide sequence ID" value="XM_040728491.1"/>
</dbReference>
<reference evidence="17" key="1">
    <citation type="submission" date="2025-08" db="UniProtKB">
        <authorList>
            <consortium name="RefSeq"/>
        </authorList>
    </citation>
    <scope>IDENTIFICATION</scope>
    <source>
        <tissue evidence="17">Liver</tissue>
    </source>
</reference>
<feature type="region of interest" description="Disordered" evidence="12">
    <location>
        <begin position="424"/>
        <end position="445"/>
    </location>
</feature>
<dbReference type="Pfam" id="PF00644">
    <property type="entry name" value="PARP"/>
    <property type="match status" value="1"/>
</dbReference>
<evidence type="ECO:0000256" key="12">
    <source>
        <dbReference type="SAM" id="MobiDB-lite"/>
    </source>
</evidence>
<keyword evidence="3" id="KW-0963">Cytoplasm</keyword>
<dbReference type="SUPFAM" id="SSF117839">
    <property type="entry name" value="WWE domain"/>
    <property type="match status" value="1"/>
</dbReference>
<feature type="compositionally biased region" description="Polar residues" evidence="12">
    <location>
        <begin position="466"/>
        <end position="486"/>
    </location>
</feature>
<dbReference type="InterPro" id="IPR004170">
    <property type="entry name" value="WWE_dom"/>
</dbReference>
<evidence type="ECO:0000256" key="1">
    <source>
        <dbReference type="ARBA" id="ARBA00004123"/>
    </source>
</evidence>
<dbReference type="InterPro" id="IPR036388">
    <property type="entry name" value="WH-like_DNA-bd_sf"/>
</dbReference>
<evidence type="ECO:0000256" key="4">
    <source>
        <dbReference type="ARBA" id="ARBA00022553"/>
    </source>
</evidence>
<dbReference type="PROSITE" id="PS51059">
    <property type="entry name" value="PARP_CATALYTIC"/>
    <property type="match status" value="1"/>
</dbReference>
<evidence type="ECO:0000256" key="3">
    <source>
        <dbReference type="ARBA" id="ARBA00022490"/>
    </source>
</evidence>
<organism evidence="16 17">
    <name type="scientific">Mesocricetus auratus</name>
    <name type="common">Golden hamster</name>
    <dbReference type="NCBI Taxonomy" id="10036"/>
    <lineage>
        <taxon>Eukaryota</taxon>
        <taxon>Metazoa</taxon>
        <taxon>Chordata</taxon>
        <taxon>Craniata</taxon>
        <taxon>Vertebrata</taxon>
        <taxon>Euteleostomi</taxon>
        <taxon>Mammalia</taxon>
        <taxon>Eutheria</taxon>
        <taxon>Euarchontoglires</taxon>
        <taxon>Glires</taxon>
        <taxon>Rodentia</taxon>
        <taxon>Myomorpha</taxon>
        <taxon>Muroidea</taxon>
        <taxon>Cricetidae</taxon>
        <taxon>Cricetinae</taxon>
        <taxon>Mesocricetus</taxon>
    </lineage>
</organism>
<evidence type="ECO:0000259" key="15">
    <source>
        <dbReference type="PROSITE" id="PS51059"/>
    </source>
</evidence>
<keyword evidence="8 11" id="KW-0862">Zinc</keyword>
<dbReference type="InterPro" id="IPR000571">
    <property type="entry name" value="Znf_CCCH"/>
</dbReference>
<feature type="compositionally biased region" description="Polar residues" evidence="12">
    <location>
        <begin position="428"/>
        <end position="445"/>
    </location>
</feature>
<feature type="region of interest" description="Disordered" evidence="12">
    <location>
        <begin position="464"/>
        <end position="489"/>
    </location>
</feature>
<dbReference type="InterPro" id="IPR012317">
    <property type="entry name" value="Poly(ADP-ribose)pol_cat_dom"/>
</dbReference>
<feature type="region of interest" description="Disordered" evidence="12">
    <location>
        <begin position="260"/>
        <end position="280"/>
    </location>
</feature>
<dbReference type="GeneID" id="110343172"/>
<sequence>MADPGVCCFITKILCAHGGRMTLEGLLAEIALPEAQLCELLEAAGPDRFVLLEIVGQTGVTRSVVATTRARVCRRKYCERPCDSLHLCKLNLLGRCHYSHAQRNLCKYSHEVLSEQNFQVLKNHELSGLNQEELAVLLVQSDPFFMPEICKSYKGEGRKQVCGQPQPCERLHICEHFTRGNCSYLNCLRSHNLMDRKVLAIMKEHGLSSDVVQNIQDICNNKHSRRNPPAVRAPQPYRRGRARGRSKSRDRFFQNSLEFLPTVSPAESGPPSPDASSCKDPLEDVFADVTQKFKYLGTQDCAQLPAAPPKAASQMGGASQMGAGLKFSENGDPGGLFSRSPSDSFLNQAASGLHLDVTQTLEAMATKTNKPSGHRIDVKSKNEVHDVLQAPFFDSYAGGATMEGTASGILGSRATANGLGEMILPSGHQKSAANPQGPQTTGRITDSSQDAAFLSGRYGGNAVWASKSTHSEPNGSSQVMNGTPDVSKSSAAGFGVKAAVAGRKEATCPGGQSLRGQVLAVPEEITAPVQASRLPQSSPTSSSHRVAAPGTLDKNSARTSVNPAHKPSRGTSDSEYPPCPITSSASLKTDDHGPKEICQDYLHKGCLQSNCSKSHFHLPYRWQVFLDNCWVDFQAMEDFERAYCDPQNEVITIGKHQINFQKMTCGSYPIRRLSTPSFDAQSVNSVFSTKWLWYWRNEFNKYVQYGDERESQFSSDISSPYLESVFQSCPRGVVQFQAGSQHYELSFQGMIQTNIASKTQRHVVRRPVFVSRTDVEHRRRGADWQPVMPVVEALTLDSPPQRNTSTFPSNRYELVSLDSQDVEYVTISELFKASMKYFKITTIKRIWNEDLWNTFERKKVAMRNSNEMLLFHATCRAHVDYICRSNFDWILNGSRETKYGKGNYFAKEAMYSHKNCPYEAKNIVMFVARVLPGNSIEGNVTYSRAPALYDSCVDSRLNPSVFVIFKKEQICPAYVIEYTELEKEKPCTIS</sequence>
<evidence type="ECO:0000256" key="7">
    <source>
        <dbReference type="ARBA" id="ARBA00022771"/>
    </source>
</evidence>
<dbReference type="InterPro" id="IPR041360">
    <property type="entry name" value="ZAP_HTH"/>
</dbReference>
<keyword evidence="7 11" id="KW-0863">Zinc-finger</keyword>
<keyword evidence="5 11" id="KW-0479">Metal-binding</keyword>
<feature type="compositionally biased region" description="Low complexity" evidence="12">
    <location>
        <begin position="532"/>
        <end position="543"/>
    </location>
</feature>
<feature type="domain" description="PARP catalytic" evidence="15">
    <location>
        <begin position="798"/>
        <end position="990"/>
    </location>
</feature>
<gene>
    <name evidence="17" type="primary">Zc3hav1</name>
</gene>
<feature type="domain" description="WWE" evidence="14">
    <location>
        <begin position="679"/>
        <end position="765"/>
    </location>
</feature>
<dbReference type="Pfam" id="PF23466">
    <property type="entry name" value="WWE_4"/>
    <property type="match status" value="1"/>
</dbReference>
<comment type="similarity">
    <text evidence="10">Belongs to the ARTD/PARP family.</text>
</comment>
<dbReference type="Pfam" id="PF18633">
    <property type="entry name" value="zf-CCCH_8"/>
    <property type="match status" value="1"/>
</dbReference>
<evidence type="ECO:0000256" key="11">
    <source>
        <dbReference type="PROSITE-ProRule" id="PRU00723"/>
    </source>
</evidence>
<dbReference type="Gene3D" id="3.90.228.10">
    <property type="match status" value="1"/>
</dbReference>
<evidence type="ECO:0000313" key="16">
    <source>
        <dbReference type="Proteomes" id="UP000886700"/>
    </source>
</evidence>
<dbReference type="Pfam" id="PF02825">
    <property type="entry name" value="WWE"/>
    <property type="match status" value="1"/>
</dbReference>
<dbReference type="SUPFAM" id="SSF56399">
    <property type="entry name" value="ADP-ribosylation"/>
    <property type="match status" value="1"/>
</dbReference>
<feature type="zinc finger region" description="C3H1-type" evidence="11">
    <location>
        <begin position="173"/>
        <end position="194"/>
    </location>
</feature>
<feature type="region of interest" description="Disordered" evidence="12">
    <location>
        <begin position="529"/>
        <end position="592"/>
    </location>
</feature>
<keyword evidence="9" id="KW-0539">Nucleus</keyword>
<dbReference type="InterPro" id="IPR040954">
    <property type="entry name" value="Znf-CCCH_8"/>
</dbReference>
<keyword evidence="16" id="KW-1185">Reference proteome</keyword>
<feature type="region of interest" description="Disordered" evidence="12">
    <location>
        <begin position="221"/>
        <end position="248"/>
    </location>
</feature>
<dbReference type="Gene3D" id="3.30.720.50">
    <property type="match status" value="1"/>
</dbReference>
<dbReference type="Proteomes" id="UP000886700">
    <property type="component" value="Unplaced"/>
</dbReference>
<dbReference type="PROSITE" id="PS50103">
    <property type="entry name" value="ZF_C3H1"/>
    <property type="match status" value="1"/>
</dbReference>
<evidence type="ECO:0000256" key="9">
    <source>
        <dbReference type="ARBA" id="ARBA00023242"/>
    </source>
</evidence>
<keyword evidence="4" id="KW-0597">Phosphoprotein</keyword>
<name>A0ABM2W1R5_MESAU</name>
<dbReference type="InterPro" id="IPR057602">
    <property type="entry name" value="Zfn-CCCH_PARP12"/>
</dbReference>
<dbReference type="Pfam" id="PF25261">
    <property type="entry name" value="zf-CCCH_PARP12"/>
    <property type="match status" value="1"/>
</dbReference>
<evidence type="ECO:0000256" key="6">
    <source>
        <dbReference type="ARBA" id="ARBA00022737"/>
    </source>
</evidence>
<protein>
    <submittedName>
        <fullName evidence="17">LOW QUALITY PROTEIN: zinc finger CCCH-type antiviral protein 1</fullName>
    </submittedName>
</protein>
<evidence type="ECO:0000259" key="13">
    <source>
        <dbReference type="PROSITE" id="PS50103"/>
    </source>
</evidence>
<keyword evidence="6" id="KW-0677">Repeat</keyword>
<dbReference type="PROSITE" id="PS50918">
    <property type="entry name" value="WWE"/>
    <property type="match status" value="1"/>
</dbReference>
<dbReference type="InterPro" id="IPR051712">
    <property type="entry name" value="ARTD-AVP"/>
</dbReference>
<dbReference type="Pfam" id="PF18606">
    <property type="entry name" value="HTH_53"/>
    <property type="match status" value="1"/>
</dbReference>